<proteinExistence type="predicted"/>
<dbReference type="Pfam" id="PF09011">
    <property type="entry name" value="HMG_box_2"/>
    <property type="match status" value="1"/>
</dbReference>
<dbReference type="InterPro" id="IPR009071">
    <property type="entry name" value="HMG_box_dom"/>
</dbReference>
<feature type="region of interest" description="Disordered" evidence="3">
    <location>
        <begin position="1"/>
        <end position="28"/>
    </location>
</feature>
<dbReference type="SUPFAM" id="SSF47095">
    <property type="entry name" value="HMG-box"/>
    <property type="match status" value="1"/>
</dbReference>
<dbReference type="InterPro" id="IPR050342">
    <property type="entry name" value="HMGB"/>
</dbReference>
<evidence type="ECO:0000259" key="4">
    <source>
        <dbReference type="PROSITE" id="PS50118"/>
    </source>
</evidence>
<dbReference type="SMART" id="SM00398">
    <property type="entry name" value="HMG"/>
    <property type="match status" value="1"/>
</dbReference>
<feature type="compositionally biased region" description="Basic residues" evidence="3">
    <location>
        <begin position="12"/>
        <end position="28"/>
    </location>
</feature>
<dbReference type="PROSITE" id="PS50118">
    <property type="entry name" value="HMG_BOX_2"/>
    <property type="match status" value="1"/>
</dbReference>
<name>A0ABD3NUI0_9STRA</name>
<keyword evidence="2" id="KW-0539">Nucleus</keyword>
<keyword evidence="6" id="KW-1185">Reference proteome</keyword>
<dbReference type="Proteomes" id="UP001516023">
    <property type="component" value="Unassembled WGS sequence"/>
</dbReference>
<organism evidence="5 6">
    <name type="scientific">Cyclotella cryptica</name>
    <dbReference type="NCBI Taxonomy" id="29204"/>
    <lineage>
        <taxon>Eukaryota</taxon>
        <taxon>Sar</taxon>
        <taxon>Stramenopiles</taxon>
        <taxon>Ochrophyta</taxon>
        <taxon>Bacillariophyta</taxon>
        <taxon>Coscinodiscophyceae</taxon>
        <taxon>Thalassiosirophycidae</taxon>
        <taxon>Stephanodiscales</taxon>
        <taxon>Stephanodiscaceae</taxon>
        <taxon>Cyclotella</taxon>
    </lineage>
</organism>
<dbReference type="PANTHER" id="PTHR48112">
    <property type="entry name" value="HIGH MOBILITY GROUP PROTEIN DSP1"/>
    <property type="match status" value="1"/>
</dbReference>
<comment type="caution">
    <text evidence="5">The sequence shown here is derived from an EMBL/GenBank/DDBJ whole genome shotgun (WGS) entry which is preliminary data.</text>
</comment>
<reference evidence="5 6" key="1">
    <citation type="journal article" date="2020" name="G3 (Bethesda)">
        <title>Improved Reference Genome for Cyclotella cryptica CCMP332, a Model for Cell Wall Morphogenesis, Salinity Adaptation, and Lipid Production in Diatoms (Bacillariophyta).</title>
        <authorList>
            <person name="Roberts W.R."/>
            <person name="Downey K.M."/>
            <person name="Ruck E.C."/>
            <person name="Traller J.C."/>
            <person name="Alverson A.J."/>
        </authorList>
    </citation>
    <scope>NUCLEOTIDE SEQUENCE [LARGE SCALE GENOMIC DNA]</scope>
    <source>
        <strain evidence="5 6">CCMP332</strain>
    </source>
</reference>
<keyword evidence="1 2" id="KW-0238">DNA-binding</keyword>
<dbReference type="GO" id="GO:0003677">
    <property type="term" value="F:DNA binding"/>
    <property type="evidence" value="ECO:0007669"/>
    <property type="project" value="UniProtKB-UniRule"/>
</dbReference>
<gene>
    <name evidence="5" type="ORF">HJC23_011806</name>
</gene>
<evidence type="ECO:0000256" key="2">
    <source>
        <dbReference type="PROSITE-ProRule" id="PRU00267"/>
    </source>
</evidence>
<evidence type="ECO:0000313" key="5">
    <source>
        <dbReference type="EMBL" id="KAL3779103.1"/>
    </source>
</evidence>
<dbReference type="InterPro" id="IPR036910">
    <property type="entry name" value="HMG_box_dom_sf"/>
</dbReference>
<feature type="DNA-binding region" description="HMG box" evidence="2">
    <location>
        <begin position="26"/>
        <end position="123"/>
    </location>
</feature>
<accession>A0ABD3NUI0</accession>
<dbReference type="PANTHER" id="PTHR48112:SF15">
    <property type="entry name" value="HMG BOX DOMAIN-CONTAINING PROTEIN"/>
    <property type="match status" value="1"/>
</dbReference>
<protein>
    <recommendedName>
        <fullName evidence="4">HMG box domain-containing protein</fullName>
    </recommendedName>
</protein>
<evidence type="ECO:0000313" key="6">
    <source>
        <dbReference type="Proteomes" id="UP001516023"/>
    </source>
</evidence>
<evidence type="ECO:0000256" key="3">
    <source>
        <dbReference type="SAM" id="MobiDB-lite"/>
    </source>
</evidence>
<feature type="domain" description="HMG box" evidence="4">
    <location>
        <begin position="26"/>
        <end position="123"/>
    </location>
</feature>
<dbReference type="GO" id="GO:0005634">
    <property type="term" value="C:nucleus"/>
    <property type="evidence" value="ECO:0007669"/>
    <property type="project" value="UniProtKB-UniRule"/>
</dbReference>
<dbReference type="Gene3D" id="1.10.30.10">
    <property type="entry name" value="High mobility group box domain"/>
    <property type="match status" value="1"/>
</dbReference>
<dbReference type="EMBL" id="JABMIG020000405">
    <property type="protein sequence ID" value="KAL3779103.1"/>
    <property type="molecule type" value="Genomic_DNA"/>
</dbReference>
<dbReference type="AlphaFoldDB" id="A0ABD3NUI0"/>
<evidence type="ECO:0000256" key="1">
    <source>
        <dbReference type="ARBA" id="ARBA00023125"/>
    </source>
</evidence>
<sequence length="398" mass="44376">MKAIAEFETKSKARRGAKGSKYPGRPRRPLTSYNIFFANERKKIVCEQHQGRERGSNDHADGQAGLRLTVGTSGRGRAHIGFAGLAQHVSQKWKTVCKSYKMELEELARLDKIRYDKEMKDWRLKLKFDTDLGQVDNGEEVTSKSYDSCLKVEEETMKNPNMKIEVVSEDGGTVSAPRVCAETNEKVRDGGTEADSAHNRESSTYFHLESPKCVTKDDYEPLPFQPGWASITSVPSITTMDFAISSRSPCSIQHILDDSFAYLCRPCNDTTDPSAHVRPRMSYAAGNVQAGISASPFVRYTDAPCNALDIQEQTNFTEMNMSMGYHNVRSMPSVPAGSQFPLDARSRGMMGNNGDQRFSFTASIGGFDESNGCEQSSRDYSLQDIQRFFGIEPDPEQN</sequence>
<feature type="compositionally biased region" description="Basic and acidic residues" evidence="3">
    <location>
        <begin position="1"/>
        <end position="11"/>
    </location>
</feature>